<reference evidence="4" key="1">
    <citation type="submission" date="2016-06" db="EMBL/GenBank/DDBJ databases">
        <authorList>
            <person name="Varghese N."/>
            <person name="Submissions Spin"/>
        </authorList>
    </citation>
    <scope>NUCLEOTIDE SEQUENCE [LARGE SCALE GENOMIC DNA]</scope>
    <source>
        <strain evidence="4">DSM 44875</strain>
    </source>
</reference>
<comment type="similarity">
    <text evidence="1">Belongs to the UDP-N-acetylglucosamine 2-epimerase family.</text>
</comment>
<dbReference type="Proteomes" id="UP000198243">
    <property type="component" value="Chromosome I"/>
</dbReference>
<dbReference type="PANTHER" id="PTHR43174:SF1">
    <property type="entry name" value="UDP-N-ACETYLGLUCOSAMINE 2-EPIMERASE"/>
    <property type="match status" value="1"/>
</dbReference>
<gene>
    <name evidence="3" type="ORF">GA0070607_0609</name>
</gene>
<evidence type="ECO:0000313" key="3">
    <source>
        <dbReference type="EMBL" id="SCE70834.1"/>
    </source>
</evidence>
<accession>A0A1C4UGM5</accession>
<feature type="domain" description="UDP-N-acetylglucosamine 2-epimerase" evidence="2">
    <location>
        <begin position="29"/>
        <end position="356"/>
    </location>
</feature>
<evidence type="ECO:0000256" key="1">
    <source>
        <dbReference type="RuleBase" id="RU003513"/>
    </source>
</evidence>
<evidence type="ECO:0000259" key="2">
    <source>
        <dbReference type="Pfam" id="PF02350"/>
    </source>
</evidence>
<dbReference type="GO" id="GO:0016853">
    <property type="term" value="F:isomerase activity"/>
    <property type="evidence" value="ECO:0007669"/>
    <property type="project" value="UniProtKB-KW"/>
</dbReference>
<dbReference type="InterPro" id="IPR003331">
    <property type="entry name" value="UDP_GlcNAc_Epimerase_2_dom"/>
</dbReference>
<proteinExistence type="inferred from homology"/>
<organism evidence="3 4">
    <name type="scientific">Micromonospora coriariae</name>
    <dbReference type="NCBI Taxonomy" id="285665"/>
    <lineage>
        <taxon>Bacteria</taxon>
        <taxon>Bacillati</taxon>
        <taxon>Actinomycetota</taxon>
        <taxon>Actinomycetes</taxon>
        <taxon>Micromonosporales</taxon>
        <taxon>Micromonosporaceae</taxon>
        <taxon>Micromonospora</taxon>
    </lineage>
</organism>
<keyword evidence="1" id="KW-0413">Isomerase</keyword>
<sequence>MSVQVIHITGARPNFPKAAPVIRALDGCHVRQQLVHTGQHYDERMSEVFFRQLGLPEPELNLAVGSGSHAFQTGEIMNRLERLFQTARPGLVVVYGDVNSTVAAALVAAKLGIPIAHVEAGLRSFNRSMPEEVNRLVTDRLSDLLFATSPDALVNLGNEGINADRVFFTGNPMIDTLMANLHRFDVAAARAQLSLPERYVVATLHRPSNVDNPGDAAELVKALHAVADQTHIVLPLHPRGRNSLADAGLFLHPNLRVADPLGYVEFLSLVRGAKAVLTDSGGVQEETTMLGIPCLTLRDETERPVTVTQGTNRLVTRENLAEEVRGVLAAGHRAAGWPTPPLWDGRAGARIAEVIERFVGTH</sequence>
<dbReference type="RefSeq" id="WP_089016793.1">
    <property type="nucleotide sequence ID" value="NZ_LT607412.1"/>
</dbReference>
<dbReference type="SUPFAM" id="SSF53756">
    <property type="entry name" value="UDP-Glycosyltransferase/glycogen phosphorylase"/>
    <property type="match status" value="1"/>
</dbReference>
<keyword evidence="4" id="KW-1185">Reference proteome</keyword>
<evidence type="ECO:0000313" key="4">
    <source>
        <dbReference type="Proteomes" id="UP000198243"/>
    </source>
</evidence>
<dbReference type="Gene3D" id="3.40.50.2000">
    <property type="entry name" value="Glycogen Phosphorylase B"/>
    <property type="match status" value="2"/>
</dbReference>
<dbReference type="EMBL" id="LT607412">
    <property type="protein sequence ID" value="SCE70834.1"/>
    <property type="molecule type" value="Genomic_DNA"/>
</dbReference>
<dbReference type="OrthoDB" id="9803238at2"/>
<dbReference type="NCBIfam" id="TIGR00236">
    <property type="entry name" value="wecB"/>
    <property type="match status" value="1"/>
</dbReference>
<name>A0A1C4UGM5_9ACTN</name>
<protein>
    <submittedName>
        <fullName evidence="3">UDP-N-acetylglucosamine 2-epimerase (Non-hydrolysing)</fullName>
    </submittedName>
</protein>
<dbReference type="InterPro" id="IPR029767">
    <property type="entry name" value="WecB-like"/>
</dbReference>
<dbReference type="PANTHER" id="PTHR43174">
    <property type="entry name" value="UDP-N-ACETYLGLUCOSAMINE 2-EPIMERASE"/>
    <property type="match status" value="1"/>
</dbReference>
<dbReference type="CDD" id="cd03786">
    <property type="entry name" value="GTB_UDP-GlcNAc_2-Epimerase"/>
    <property type="match status" value="1"/>
</dbReference>
<dbReference type="AlphaFoldDB" id="A0A1C4UGM5"/>
<dbReference type="Pfam" id="PF02350">
    <property type="entry name" value="Epimerase_2"/>
    <property type="match status" value="1"/>
</dbReference>